<sequence length="111" mass="12616">MIDDLASLSAELLTLVKAMEFEKARELVQRARRASVVADFEGRQQTVHALTLAIAAAKRQRARLLQEVDLFPPAQRAFAQAELERLCRCHFDEEIAALTTRKRKLSQPRQS</sequence>
<dbReference type="RefSeq" id="WP_201107929.1">
    <property type="nucleotide sequence ID" value="NZ_JAVIZN010000002.1"/>
</dbReference>
<name>A0ABD5C9C6_9BURK</name>
<comment type="caution">
    <text evidence="1">The sequence shown here is derived from an EMBL/GenBank/DDBJ whole genome shotgun (WGS) entry which is preliminary data.</text>
</comment>
<evidence type="ECO:0000313" key="1">
    <source>
        <dbReference type="EMBL" id="MDR6201881.1"/>
    </source>
</evidence>
<organism evidence="1 2">
    <name type="scientific">Paraburkholderia graminis</name>
    <dbReference type="NCBI Taxonomy" id="60548"/>
    <lineage>
        <taxon>Bacteria</taxon>
        <taxon>Pseudomonadati</taxon>
        <taxon>Pseudomonadota</taxon>
        <taxon>Betaproteobacteria</taxon>
        <taxon>Burkholderiales</taxon>
        <taxon>Burkholderiaceae</taxon>
        <taxon>Paraburkholderia</taxon>
    </lineage>
</organism>
<proteinExistence type="predicted"/>
<dbReference type="EMBL" id="JAVIZN010000002">
    <property type="protein sequence ID" value="MDR6201881.1"/>
    <property type="molecule type" value="Genomic_DNA"/>
</dbReference>
<dbReference type="Proteomes" id="UP001245184">
    <property type="component" value="Unassembled WGS sequence"/>
</dbReference>
<gene>
    <name evidence="1" type="ORF">QF025_000601</name>
</gene>
<reference evidence="1 2" key="1">
    <citation type="submission" date="2023-08" db="EMBL/GenBank/DDBJ databases">
        <title>Genome sequencing of plant associated microbes to promote plant fitness in Sorghum bicolor and Oryza sativa.</title>
        <authorList>
            <person name="Coleman-Derr D."/>
        </authorList>
    </citation>
    <scope>NUCLEOTIDE SEQUENCE [LARGE SCALE GENOMIC DNA]</scope>
    <source>
        <strain evidence="1 2">SLBN-33</strain>
    </source>
</reference>
<accession>A0ABD5C9C6</accession>
<protein>
    <submittedName>
        <fullName evidence="1">Uncharacterized protein</fullName>
    </submittedName>
</protein>
<dbReference type="AlphaFoldDB" id="A0ABD5C9C6"/>
<evidence type="ECO:0000313" key="2">
    <source>
        <dbReference type="Proteomes" id="UP001245184"/>
    </source>
</evidence>